<proteinExistence type="predicted"/>
<dbReference type="AlphaFoldDB" id="A0A6J6VGY8"/>
<evidence type="ECO:0000313" key="1">
    <source>
        <dbReference type="EMBL" id="CAB4769737.1"/>
    </source>
</evidence>
<name>A0A6J6VGY8_9ZZZZ</name>
<protein>
    <submittedName>
        <fullName evidence="1">Unannotated protein</fullName>
    </submittedName>
</protein>
<accession>A0A6J6VGY8</accession>
<reference evidence="1" key="1">
    <citation type="submission" date="2020-05" db="EMBL/GenBank/DDBJ databases">
        <authorList>
            <person name="Chiriac C."/>
            <person name="Salcher M."/>
            <person name="Ghai R."/>
            <person name="Kavagutti S V."/>
        </authorList>
    </citation>
    <scope>NUCLEOTIDE SEQUENCE</scope>
</reference>
<sequence length="196" mass="21984">MDKCIKHATPELASSPSNQFFLLELCAMPLAKNGGAKQCSTALACRACSIHQPRNFLAGNKNVLRLQCCLCRSGTPSFWTSQPTTWIWMQLRTSRSGLRTTAAVSSWSPTIDTYWTALPTKCWRSTAARPTCTYPWAKPLALVTPHILPRASNVKSAPRMPNKSEKTWHASSLLGYVAVHLRARLNQRREWMPQKN</sequence>
<gene>
    <name evidence="1" type="ORF">UFOPK2872_01091</name>
</gene>
<organism evidence="1">
    <name type="scientific">freshwater metagenome</name>
    <dbReference type="NCBI Taxonomy" id="449393"/>
    <lineage>
        <taxon>unclassified sequences</taxon>
        <taxon>metagenomes</taxon>
        <taxon>ecological metagenomes</taxon>
    </lineage>
</organism>
<dbReference type="EMBL" id="CAEZZM010000156">
    <property type="protein sequence ID" value="CAB4769737.1"/>
    <property type="molecule type" value="Genomic_DNA"/>
</dbReference>